<dbReference type="PROSITE" id="PS51747">
    <property type="entry name" value="CYT_DCMP_DEAMINASES_2"/>
    <property type="match status" value="1"/>
</dbReference>
<dbReference type="Pfam" id="PF14437">
    <property type="entry name" value="MafB19-deam"/>
    <property type="match status" value="1"/>
</dbReference>
<dbReference type="KEGG" id="hoh:Hoch_6871"/>
<keyword evidence="4 8" id="KW-0479">Metal-binding</keyword>
<dbReference type="EMBL" id="CP001804">
    <property type="protein sequence ID" value="ACY19335.1"/>
    <property type="molecule type" value="Genomic_DNA"/>
</dbReference>
<evidence type="ECO:0000313" key="11">
    <source>
        <dbReference type="Proteomes" id="UP000001880"/>
    </source>
</evidence>
<dbReference type="GO" id="GO:0052717">
    <property type="term" value="F:tRNA-specific adenosine-34 deaminase activity"/>
    <property type="evidence" value="ECO:0007669"/>
    <property type="project" value="UniProtKB-UniRule"/>
</dbReference>
<dbReference type="STRING" id="502025.Hoch_6871"/>
<name>D0LUL2_HALO1</name>
<dbReference type="InterPro" id="IPR016192">
    <property type="entry name" value="APOBEC/CMP_deaminase_Zn-bd"/>
</dbReference>
<feature type="domain" description="CMP/dCMP-type deaminase" evidence="9">
    <location>
        <begin position="1"/>
        <end position="121"/>
    </location>
</feature>
<evidence type="ECO:0000256" key="7">
    <source>
        <dbReference type="ARBA" id="ARBA00048045"/>
    </source>
</evidence>
<comment type="similarity">
    <text evidence="1">Belongs to the cytidine and deoxycytidylate deaminase family. ADAT2 subfamily.</text>
</comment>
<comment type="cofactor">
    <cofactor evidence="8">
        <name>Zn(2+)</name>
        <dbReference type="ChEBI" id="CHEBI:29105"/>
    </cofactor>
    <text evidence="8">Binds 1 zinc ion per subunit.</text>
</comment>
<feature type="binding site" evidence="8">
    <location>
        <position position="75"/>
    </location>
    <ligand>
        <name>Zn(2+)</name>
        <dbReference type="ChEBI" id="CHEBI:29105"/>
        <note>catalytic</note>
    </ligand>
</feature>
<evidence type="ECO:0000256" key="1">
    <source>
        <dbReference type="ARBA" id="ARBA00010669"/>
    </source>
</evidence>
<feature type="active site" description="Proton donor" evidence="8">
    <location>
        <position position="48"/>
    </location>
</feature>
<comment type="subunit">
    <text evidence="2 8">Homodimer.</text>
</comment>
<evidence type="ECO:0000259" key="9">
    <source>
        <dbReference type="PROSITE" id="PS51747"/>
    </source>
</evidence>
<dbReference type="GO" id="GO:0002100">
    <property type="term" value="P:tRNA wobble adenosine to inosine editing"/>
    <property type="evidence" value="ECO:0007669"/>
    <property type="project" value="UniProtKB-UniRule"/>
</dbReference>
<keyword evidence="3 8" id="KW-0819">tRNA processing</keyword>
<organism evidence="10 11">
    <name type="scientific">Haliangium ochraceum (strain DSM 14365 / JCM 11303 / SMP-2)</name>
    <dbReference type="NCBI Taxonomy" id="502025"/>
    <lineage>
        <taxon>Bacteria</taxon>
        <taxon>Pseudomonadati</taxon>
        <taxon>Myxococcota</taxon>
        <taxon>Polyangia</taxon>
        <taxon>Haliangiales</taxon>
        <taxon>Kofleriaceae</taxon>
        <taxon>Haliangium</taxon>
    </lineage>
</organism>
<dbReference type="HAMAP" id="MF_00972">
    <property type="entry name" value="tRNA_aden_deaminase"/>
    <property type="match status" value="1"/>
</dbReference>
<evidence type="ECO:0000256" key="8">
    <source>
        <dbReference type="HAMAP-Rule" id="MF_00972"/>
    </source>
</evidence>
<evidence type="ECO:0000256" key="6">
    <source>
        <dbReference type="ARBA" id="ARBA00022833"/>
    </source>
</evidence>
<evidence type="ECO:0000256" key="4">
    <source>
        <dbReference type="ARBA" id="ARBA00022723"/>
    </source>
</evidence>
<evidence type="ECO:0000256" key="2">
    <source>
        <dbReference type="ARBA" id="ARBA00011738"/>
    </source>
</evidence>
<dbReference type="InterPro" id="IPR016193">
    <property type="entry name" value="Cytidine_deaminase-like"/>
</dbReference>
<feature type="binding site" evidence="8">
    <location>
        <position position="78"/>
    </location>
    <ligand>
        <name>Zn(2+)</name>
        <dbReference type="ChEBI" id="CHEBI:29105"/>
        <note>catalytic</note>
    </ligand>
</feature>
<dbReference type="InterPro" id="IPR058535">
    <property type="entry name" value="MafB19-deam"/>
</dbReference>
<dbReference type="HOGENOM" id="CLU_025810_3_2_7"/>
<reference evidence="10 11" key="1">
    <citation type="journal article" date="2010" name="Stand. Genomic Sci.">
        <title>Complete genome sequence of Haliangium ochraceum type strain (SMP-2).</title>
        <authorList>
            <consortium name="US DOE Joint Genome Institute (JGI-PGF)"/>
            <person name="Ivanova N."/>
            <person name="Daum C."/>
            <person name="Lang E."/>
            <person name="Abt B."/>
            <person name="Kopitz M."/>
            <person name="Saunders E."/>
            <person name="Lapidus A."/>
            <person name="Lucas S."/>
            <person name="Glavina Del Rio T."/>
            <person name="Nolan M."/>
            <person name="Tice H."/>
            <person name="Copeland A."/>
            <person name="Cheng J.F."/>
            <person name="Chen F."/>
            <person name="Bruce D."/>
            <person name="Goodwin L."/>
            <person name="Pitluck S."/>
            <person name="Mavromatis K."/>
            <person name="Pati A."/>
            <person name="Mikhailova N."/>
            <person name="Chen A."/>
            <person name="Palaniappan K."/>
            <person name="Land M."/>
            <person name="Hauser L."/>
            <person name="Chang Y.J."/>
            <person name="Jeffries C.D."/>
            <person name="Detter J.C."/>
            <person name="Brettin T."/>
            <person name="Rohde M."/>
            <person name="Goker M."/>
            <person name="Bristow J."/>
            <person name="Markowitz V."/>
            <person name="Eisen J.A."/>
            <person name="Hugenholtz P."/>
            <person name="Kyrpides N.C."/>
            <person name="Klenk H.P."/>
        </authorList>
    </citation>
    <scope>NUCLEOTIDE SEQUENCE [LARGE SCALE GENOMIC DNA]</scope>
    <source>
        <strain evidence="11">DSM 14365 / CIP 107738 / JCM 11303 / AJ 13395 / SMP-2</strain>
    </source>
</reference>
<feature type="binding site" evidence="8">
    <location>
        <position position="46"/>
    </location>
    <ligand>
        <name>Zn(2+)</name>
        <dbReference type="ChEBI" id="CHEBI:29105"/>
        <note>catalytic</note>
    </ligand>
</feature>
<keyword evidence="6 8" id="KW-0862">Zinc</keyword>
<accession>D0LUL2</accession>
<evidence type="ECO:0000313" key="10">
    <source>
        <dbReference type="EMBL" id="ACY19335.1"/>
    </source>
</evidence>
<gene>
    <name evidence="8" type="primary">tadA</name>
    <name evidence="10" type="ordered locus">Hoch_6871</name>
</gene>
<dbReference type="AlphaFoldDB" id="D0LUL2"/>
<evidence type="ECO:0000256" key="5">
    <source>
        <dbReference type="ARBA" id="ARBA00022801"/>
    </source>
</evidence>
<dbReference type="InterPro" id="IPR002125">
    <property type="entry name" value="CMP_dCMP_dom"/>
</dbReference>
<comment type="function">
    <text evidence="8">Catalyzes the deamination of adenosine to inosine at the wobble position 34 of tRNA(Arg2).</text>
</comment>
<evidence type="ECO:0000256" key="3">
    <source>
        <dbReference type="ARBA" id="ARBA00022694"/>
    </source>
</evidence>
<dbReference type="InterPro" id="IPR028883">
    <property type="entry name" value="tRNA_aden_deaminase"/>
</dbReference>
<comment type="catalytic activity">
    <reaction evidence="7 8">
        <text>adenosine(34) in tRNA + H2O + H(+) = inosine(34) in tRNA + NH4(+)</text>
        <dbReference type="Rhea" id="RHEA:43168"/>
        <dbReference type="Rhea" id="RHEA-COMP:10373"/>
        <dbReference type="Rhea" id="RHEA-COMP:10374"/>
        <dbReference type="ChEBI" id="CHEBI:15377"/>
        <dbReference type="ChEBI" id="CHEBI:15378"/>
        <dbReference type="ChEBI" id="CHEBI:28938"/>
        <dbReference type="ChEBI" id="CHEBI:74411"/>
        <dbReference type="ChEBI" id="CHEBI:82852"/>
        <dbReference type="EC" id="3.5.4.33"/>
    </reaction>
</comment>
<sequence length="147" mass="15909">MAAALEEARLAGDAGDVPVGAVIVCDGEIIARGRNRRQLDKDPTAHAEVEALRSASRSLGNWRVEGTLYVTQEPCPMCAGALVNARVQRLVYGCPNPKAGSVHTLYRLVSDARLNHRIEVRGGVSAQACTGLLKSFFAALRRERSRR</sequence>
<dbReference type="PROSITE" id="PS00903">
    <property type="entry name" value="CYT_DCMP_DEAMINASES_1"/>
    <property type="match status" value="1"/>
</dbReference>
<dbReference type="SUPFAM" id="SSF53927">
    <property type="entry name" value="Cytidine deaminase-like"/>
    <property type="match status" value="1"/>
</dbReference>
<protein>
    <recommendedName>
        <fullName evidence="8">tRNA-specific adenosine deaminase</fullName>
        <ecNumber evidence="8">3.5.4.33</ecNumber>
    </recommendedName>
</protein>
<dbReference type="CDD" id="cd01285">
    <property type="entry name" value="nucleoside_deaminase"/>
    <property type="match status" value="1"/>
</dbReference>
<dbReference type="Proteomes" id="UP000001880">
    <property type="component" value="Chromosome"/>
</dbReference>
<dbReference type="PANTHER" id="PTHR11079:SF202">
    <property type="entry name" value="TRNA-SPECIFIC ADENOSINE DEAMINASE"/>
    <property type="match status" value="1"/>
</dbReference>
<dbReference type="Gene3D" id="3.40.140.10">
    <property type="entry name" value="Cytidine Deaminase, domain 2"/>
    <property type="match status" value="1"/>
</dbReference>
<dbReference type="GO" id="GO:0008270">
    <property type="term" value="F:zinc ion binding"/>
    <property type="evidence" value="ECO:0007669"/>
    <property type="project" value="UniProtKB-UniRule"/>
</dbReference>
<dbReference type="EC" id="3.5.4.33" evidence="8"/>
<keyword evidence="11" id="KW-1185">Reference proteome</keyword>
<keyword evidence="5 8" id="KW-0378">Hydrolase</keyword>
<dbReference type="PANTHER" id="PTHR11079">
    <property type="entry name" value="CYTOSINE DEAMINASE FAMILY MEMBER"/>
    <property type="match status" value="1"/>
</dbReference>
<dbReference type="eggNOG" id="COG0590">
    <property type="taxonomic scope" value="Bacteria"/>
</dbReference>
<proteinExistence type="inferred from homology"/>